<dbReference type="AlphaFoldDB" id="A0A6D2JJG8"/>
<keyword evidence="8" id="KW-1185">Reference proteome</keyword>
<evidence type="ECO:0000256" key="2">
    <source>
        <dbReference type="ARBA" id="ARBA00022473"/>
    </source>
</evidence>
<protein>
    <recommendedName>
        <fullName evidence="5">FRIGIDA-like protein</fullName>
    </recommendedName>
</protein>
<dbReference type="GO" id="GO:0009908">
    <property type="term" value="P:flower development"/>
    <property type="evidence" value="ECO:0007669"/>
    <property type="project" value="UniProtKB-KW"/>
</dbReference>
<dbReference type="OrthoDB" id="1166041at2759"/>
<accession>A0A6D2JJG8</accession>
<sequence>MEKNSHQELTVLEREKLLKSGASDILFCVSQLKLVEAHNENRSRELELKAKELQSLSSDIDKKVKDFEKEKSEAGNLKKMVEECTQELRSKQNELGHFTAQLQKLCSEAGKVQDETDKKKKELSLILDKIKESENNFMTVDEQLKSARRLFEVRSVELQSLNNQVTVCGEEIDSKSKHLGKIQKLIEQQTIELGAMQNQCDSLKLFIQEELVAKEKIQKEILEAISRSFEMAKEIKAAETEVSDLNVKFERFRHEVEGKEKELHLLRNEIESEVMKFIQVKREREEETDRKKKDLVLILSKIEESGKKLAALDEQVECAGESSKRFENDIALKEKKLQSLTNLITVCGKEIDSKSKESGEIQKLIEQKLTELNDMKIKCDFIELSIQERSQDLVTTEMRHKEVLEERAKEVEAAATEARDLNVKSKRIRQEVKGKEKELTLLTKQIDSEEQKRIQSKREMEEMTDRKKKELSLILDQTKESSQKLAALDEQVDSLRRLVERLSVELECVVESSKRFLFDLEVKEKRYQALNSLITISSEQLDLKSKELVAMERDVELQKQLREMIAALVNREKQPAAEAAPTAETEEALMHCGIAALTRHEVSSILRAMTNPADYVLELVHDDICERRGLHDSFLEVLVLLFEELAKIQRPDESQLQLKAEEVASLWKEKITIEAPKSSLEALAFLLFIVAYKLQKVITKEETALLASFIAQYEQAPTILNSLGLKLEMIPEIVLGLIDKHQYISAVRLICVFKLKNDFSPSLLLKEEIKNLKRSALEMRSSQAEDEDARRLRAILELVANYNLQIKPPRDIIRLFAKLMVQRENSTTCSSNPQAADSQLSNFALSSSRCALRRFDLSGLIYSLRPHFQAYWIYLCDEGCLHCSQISQFSSLKWDYDYFVSLTVLCFGDLVE</sequence>
<keyword evidence="2 5" id="KW-0217">Developmental protein</keyword>
<feature type="coiled-coil region" evidence="6">
    <location>
        <begin position="50"/>
        <end position="94"/>
    </location>
</feature>
<dbReference type="InterPro" id="IPR012474">
    <property type="entry name" value="Frigida"/>
</dbReference>
<keyword evidence="3 5" id="KW-0221">Differentiation</keyword>
<keyword evidence="4 5" id="KW-0287">Flowering</keyword>
<evidence type="ECO:0000313" key="8">
    <source>
        <dbReference type="Proteomes" id="UP000467841"/>
    </source>
</evidence>
<gene>
    <name evidence="7" type="ORF">MERR_LOCUS28447</name>
</gene>
<dbReference type="Proteomes" id="UP000467841">
    <property type="component" value="Unassembled WGS sequence"/>
</dbReference>
<evidence type="ECO:0000256" key="4">
    <source>
        <dbReference type="ARBA" id="ARBA00023089"/>
    </source>
</evidence>
<evidence type="ECO:0000256" key="3">
    <source>
        <dbReference type="ARBA" id="ARBA00022782"/>
    </source>
</evidence>
<feature type="coiled-coil region" evidence="6">
    <location>
        <begin position="235"/>
        <end position="276"/>
    </location>
</feature>
<comment type="similarity">
    <text evidence="1 5">Belongs to the Frigida family.</text>
</comment>
<dbReference type="PANTHER" id="PTHR31791">
    <property type="entry name" value="FRIGIDA-LIKE PROTEIN 3-RELATED"/>
    <property type="match status" value="1"/>
</dbReference>
<dbReference type="EMBL" id="CACVBM020001240">
    <property type="protein sequence ID" value="CAA7041212.1"/>
    <property type="molecule type" value="Genomic_DNA"/>
</dbReference>
<dbReference type="PANTHER" id="PTHR31791:SF78">
    <property type="entry name" value="FRIGIDA-LIKE PROTEIN"/>
    <property type="match status" value="1"/>
</dbReference>
<evidence type="ECO:0000256" key="1">
    <source>
        <dbReference type="ARBA" id="ARBA00008956"/>
    </source>
</evidence>
<comment type="caution">
    <text evidence="7">The sequence shown here is derived from an EMBL/GenBank/DDBJ whole genome shotgun (WGS) entry which is preliminary data.</text>
</comment>
<feature type="coiled-coil region" evidence="6">
    <location>
        <begin position="401"/>
        <end position="505"/>
    </location>
</feature>
<dbReference type="Pfam" id="PF07899">
    <property type="entry name" value="Frigida"/>
    <property type="match status" value="1"/>
</dbReference>
<evidence type="ECO:0000256" key="6">
    <source>
        <dbReference type="SAM" id="Coils"/>
    </source>
</evidence>
<proteinExistence type="inferred from homology"/>
<organism evidence="7 8">
    <name type="scientific">Microthlaspi erraticum</name>
    <dbReference type="NCBI Taxonomy" id="1685480"/>
    <lineage>
        <taxon>Eukaryota</taxon>
        <taxon>Viridiplantae</taxon>
        <taxon>Streptophyta</taxon>
        <taxon>Embryophyta</taxon>
        <taxon>Tracheophyta</taxon>
        <taxon>Spermatophyta</taxon>
        <taxon>Magnoliopsida</taxon>
        <taxon>eudicotyledons</taxon>
        <taxon>Gunneridae</taxon>
        <taxon>Pentapetalae</taxon>
        <taxon>rosids</taxon>
        <taxon>malvids</taxon>
        <taxon>Brassicales</taxon>
        <taxon>Brassicaceae</taxon>
        <taxon>Coluteocarpeae</taxon>
        <taxon>Microthlaspi</taxon>
    </lineage>
</organism>
<dbReference type="GO" id="GO:0030154">
    <property type="term" value="P:cell differentiation"/>
    <property type="evidence" value="ECO:0007669"/>
    <property type="project" value="UniProtKB-KW"/>
</dbReference>
<name>A0A6D2JJG8_9BRAS</name>
<reference evidence="7" key="1">
    <citation type="submission" date="2020-01" db="EMBL/GenBank/DDBJ databases">
        <authorList>
            <person name="Mishra B."/>
        </authorList>
    </citation>
    <scope>NUCLEOTIDE SEQUENCE [LARGE SCALE GENOMIC DNA]</scope>
</reference>
<evidence type="ECO:0000256" key="5">
    <source>
        <dbReference type="RuleBase" id="RU364012"/>
    </source>
</evidence>
<evidence type="ECO:0000313" key="7">
    <source>
        <dbReference type="EMBL" id="CAA7041212.1"/>
    </source>
</evidence>
<keyword evidence="6" id="KW-0175">Coiled coil</keyword>